<keyword evidence="6 13" id="KW-0067">ATP-binding</keyword>
<dbReference type="Pfam" id="PF00005">
    <property type="entry name" value="ABC_tran"/>
    <property type="match status" value="1"/>
</dbReference>
<evidence type="ECO:0000256" key="6">
    <source>
        <dbReference type="ARBA" id="ARBA00022840"/>
    </source>
</evidence>
<dbReference type="PROSITE" id="PS50893">
    <property type="entry name" value="ABC_TRANSPORTER_2"/>
    <property type="match status" value="1"/>
</dbReference>
<dbReference type="Gene3D" id="3.40.50.300">
    <property type="entry name" value="P-loop containing nucleotide triphosphate hydrolases"/>
    <property type="match status" value="1"/>
</dbReference>
<feature type="transmembrane region" description="Helical" evidence="10">
    <location>
        <begin position="295"/>
        <end position="314"/>
    </location>
</feature>
<name>A0A7K1T4L0_9ACTN</name>
<evidence type="ECO:0000256" key="5">
    <source>
        <dbReference type="ARBA" id="ARBA00022741"/>
    </source>
</evidence>
<dbReference type="InterPro" id="IPR027417">
    <property type="entry name" value="P-loop_NTPase"/>
</dbReference>
<evidence type="ECO:0000256" key="8">
    <source>
        <dbReference type="ARBA" id="ARBA00023136"/>
    </source>
</evidence>
<keyword evidence="8 10" id="KW-0472">Membrane</keyword>
<gene>
    <name evidence="13" type="ORF">GO707_04975</name>
</gene>
<protein>
    <submittedName>
        <fullName evidence="13">ATP-binding cassette domain-containing protein</fullName>
    </submittedName>
</protein>
<dbReference type="FunFam" id="3.40.50.300:FF:000221">
    <property type="entry name" value="Multidrug ABC transporter ATP-binding protein"/>
    <property type="match status" value="1"/>
</dbReference>
<feature type="domain" description="ABC transporter" evidence="11">
    <location>
        <begin position="354"/>
        <end position="589"/>
    </location>
</feature>
<sequence length="606" mass="64843">MEKAEARSGNAIAQLLKFAGPRRCLAYVGSALAALNGVLTIVPLVLVWFVLRDFVAVAPRYELAADATLWAWLAFAVAVVGALCYFAGLMLTHTAAFRVAANMRKACLAHVAKVPLGYFDANASGRLRRIIDGCAGQTEDVIAHKMPDFIASCTAPVAFLVAMFLFDWVMGLVCLIPVAVSLFAMWWMMGRDVPEGGRFFMQRYQEALNRMSTAATEYVRGIPVVKVFQQTVHSFKAFHAAIIDYRDMATQYVNFCRLPQVVQLVAINGTFAVLVPAAILLAASAGDFARFLTDFLFYVVFSAFTTTVMSKIMYASEALMMAEDSVRRVNEILAVEPMEEVRSEAAEHVSDASVALRGVTFSYPGAAVPAVRDVTLEVPAGATVALVGPSGGGKSTLASLIPRFWDPQEGTVAVGGADVRAVPTAELMDTVAFVFQNDRLFKGTLADNIRMGRPDASDEEVRAAAEAAQCADIIAKFPEGLSTVVGSAGVYLSGGECQRIALARAILKDAPVVVLDEATAFADPENEALIQQALGRLAAGKTVLMIAHRLSTVVDADLIAVVDGGVIVERGTHDELLAAGGLYARLWANYQQATQWKIEGGGAHAA</sequence>
<dbReference type="Proteomes" id="UP000488839">
    <property type="component" value="Unassembled WGS sequence"/>
</dbReference>
<feature type="transmembrane region" description="Helical" evidence="10">
    <location>
        <begin position="24"/>
        <end position="49"/>
    </location>
</feature>
<feature type="transmembrane region" description="Helical" evidence="10">
    <location>
        <begin position="155"/>
        <end position="188"/>
    </location>
</feature>
<dbReference type="InterPro" id="IPR011527">
    <property type="entry name" value="ABC1_TM_dom"/>
</dbReference>
<dbReference type="InterPro" id="IPR003439">
    <property type="entry name" value="ABC_transporter-like_ATP-bd"/>
</dbReference>
<evidence type="ECO:0000256" key="10">
    <source>
        <dbReference type="SAM" id="Phobius"/>
    </source>
</evidence>
<dbReference type="GO" id="GO:0005886">
    <property type="term" value="C:plasma membrane"/>
    <property type="evidence" value="ECO:0007669"/>
    <property type="project" value="UniProtKB-SubCell"/>
</dbReference>
<evidence type="ECO:0000256" key="2">
    <source>
        <dbReference type="ARBA" id="ARBA00022448"/>
    </source>
</evidence>
<organism evidence="13 14">
    <name type="scientific">Adlercreutzia rubneri</name>
    <dbReference type="NCBI Taxonomy" id="2916441"/>
    <lineage>
        <taxon>Bacteria</taxon>
        <taxon>Bacillati</taxon>
        <taxon>Actinomycetota</taxon>
        <taxon>Coriobacteriia</taxon>
        <taxon>Eggerthellales</taxon>
        <taxon>Eggerthellaceae</taxon>
        <taxon>Adlercreutzia</taxon>
    </lineage>
</organism>
<evidence type="ECO:0000259" key="11">
    <source>
        <dbReference type="PROSITE" id="PS50893"/>
    </source>
</evidence>
<dbReference type="GO" id="GO:0140359">
    <property type="term" value="F:ABC-type transporter activity"/>
    <property type="evidence" value="ECO:0007669"/>
    <property type="project" value="InterPro"/>
</dbReference>
<feature type="transmembrane region" description="Helical" evidence="10">
    <location>
        <begin position="69"/>
        <end position="91"/>
    </location>
</feature>
<dbReference type="InterPro" id="IPR017871">
    <property type="entry name" value="ABC_transporter-like_CS"/>
</dbReference>
<dbReference type="SMART" id="SM00382">
    <property type="entry name" value="AAA"/>
    <property type="match status" value="1"/>
</dbReference>
<dbReference type="AlphaFoldDB" id="A0A7K1T4L0"/>
<keyword evidence="7 10" id="KW-1133">Transmembrane helix</keyword>
<dbReference type="Gene3D" id="1.20.1560.10">
    <property type="entry name" value="ABC transporter type 1, transmembrane domain"/>
    <property type="match status" value="1"/>
</dbReference>
<dbReference type="Pfam" id="PF00664">
    <property type="entry name" value="ABC_membrane"/>
    <property type="match status" value="1"/>
</dbReference>
<dbReference type="SUPFAM" id="SSF52540">
    <property type="entry name" value="P-loop containing nucleoside triphosphate hydrolases"/>
    <property type="match status" value="1"/>
</dbReference>
<reference evidence="13 14" key="1">
    <citation type="submission" date="2019-11" db="EMBL/GenBank/DDBJ databases">
        <title>Whole genome shotgun sequencing (WGS) data from Adlercreutzia equolifaciens ResAG-91, Eggerthella lenta MRI-F36, MRI-F37, MRI-F40, ResAG-49, ResAG-88, ResAG-121, ResAG-145, and Gordonibacter sp. ResAG-5, ResAG-26, ResAG-43, ResAG-50, ResAG-59.</title>
        <authorList>
            <person name="Stoll D.A."/>
            <person name="Danylec N."/>
            <person name="Franz C.M.A.P."/>
            <person name="Huch M."/>
        </authorList>
    </citation>
    <scope>NUCLEOTIDE SEQUENCE [LARGE SCALE GENOMIC DNA]</scope>
    <source>
        <strain evidence="13 14">ResAG-91</strain>
    </source>
</reference>
<dbReference type="GO" id="GO:0005524">
    <property type="term" value="F:ATP binding"/>
    <property type="evidence" value="ECO:0007669"/>
    <property type="project" value="UniProtKB-KW"/>
</dbReference>
<evidence type="ECO:0000256" key="4">
    <source>
        <dbReference type="ARBA" id="ARBA00022692"/>
    </source>
</evidence>
<evidence type="ECO:0000256" key="3">
    <source>
        <dbReference type="ARBA" id="ARBA00022475"/>
    </source>
</evidence>
<keyword evidence="5" id="KW-0547">Nucleotide-binding</keyword>
<dbReference type="PANTHER" id="PTHR24221:SF397">
    <property type="entry name" value="ABC TRANSPORTER, ATP-BINDING TRANSMEMBRANE PROTEIN"/>
    <property type="match status" value="1"/>
</dbReference>
<evidence type="ECO:0000256" key="1">
    <source>
        <dbReference type="ARBA" id="ARBA00004429"/>
    </source>
</evidence>
<comment type="caution">
    <text evidence="13">The sequence shown here is derived from an EMBL/GenBank/DDBJ whole genome shotgun (WGS) entry which is preliminary data.</text>
</comment>
<feature type="transmembrane region" description="Helical" evidence="10">
    <location>
        <begin position="261"/>
        <end position="283"/>
    </location>
</feature>
<evidence type="ECO:0000313" key="13">
    <source>
        <dbReference type="EMBL" id="MVN58576.1"/>
    </source>
</evidence>
<comment type="similarity">
    <text evidence="9">Belongs to the ABC transporter superfamily. Siderophore-Fe(3+) uptake transporter (SIUT) (TC 3.A.1.21) family.</text>
</comment>
<dbReference type="SUPFAM" id="SSF90123">
    <property type="entry name" value="ABC transporter transmembrane region"/>
    <property type="match status" value="1"/>
</dbReference>
<evidence type="ECO:0000256" key="7">
    <source>
        <dbReference type="ARBA" id="ARBA00022989"/>
    </source>
</evidence>
<dbReference type="PROSITE" id="PS50929">
    <property type="entry name" value="ABC_TM1F"/>
    <property type="match status" value="1"/>
</dbReference>
<proteinExistence type="inferred from homology"/>
<keyword evidence="3" id="KW-1003">Cell membrane</keyword>
<dbReference type="EMBL" id="WPOO01000006">
    <property type="protein sequence ID" value="MVN58576.1"/>
    <property type="molecule type" value="Genomic_DNA"/>
</dbReference>
<evidence type="ECO:0000313" key="14">
    <source>
        <dbReference type="Proteomes" id="UP000488839"/>
    </source>
</evidence>
<dbReference type="GO" id="GO:0016887">
    <property type="term" value="F:ATP hydrolysis activity"/>
    <property type="evidence" value="ECO:0007669"/>
    <property type="project" value="InterPro"/>
</dbReference>
<keyword evidence="4 10" id="KW-0812">Transmembrane</keyword>
<evidence type="ECO:0000256" key="9">
    <source>
        <dbReference type="ARBA" id="ARBA00023455"/>
    </source>
</evidence>
<comment type="subcellular location">
    <subcellularLocation>
        <location evidence="1">Cell inner membrane</location>
        <topology evidence="1">Multi-pass membrane protein</topology>
    </subcellularLocation>
</comment>
<dbReference type="PROSITE" id="PS00211">
    <property type="entry name" value="ABC_TRANSPORTER_1"/>
    <property type="match status" value="1"/>
</dbReference>
<accession>A0A7K1T4L0</accession>
<feature type="domain" description="ABC transmembrane type-1" evidence="12">
    <location>
        <begin position="28"/>
        <end position="284"/>
    </location>
</feature>
<dbReference type="InterPro" id="IPR036640">
    <property type="entry name" value="ABC1_TM_sf"/>
</dbReference>
<dbReference type="InterPro" id="IPR003593">
    <property type="entry name" value="AAA+_ATPase"/>
</dbReference>
<dbReference type="PANTHER" id="PTHR24221">
    <property type="entry name" value="ATP-BINDING CASSETTE SUB-FAMILY B"/>
    <property type="match status" value="1"/>
</dbReference>
<keyword evidence="2" id="KW-0813">Transport</keyword>
<dbReference type="GO" id="GO:0034040">
    <property type="term" value="F:ATPase-coupled lipid transmembrane transporter activity"/>
    <property type="evidence" value="ECO:0007669"/>
    <property type="project" value="TreeGrafter"/>
</dbReference>
<dbReference type="InterPro" id="IPR039421">
    <property type="entry name" value="Type_1_exporter"/>
</dbReference>
<keyword evidence="14" id="KW-1185">Reference proteome</keyword>
<evidence type="ECO:0000259" key="12">
    <source>
        <dbReference type="PROSITE" id="PS50929"/>
    </source>
</evidence>